<dbReference type="InterPro" id="IPR002317">
    <property type="entry name" value="Ser-tRNA-ligase_type_1"/>
</dbReference>
<keyword evidence="7" id="KW-0547">Nucleotide-binding</keyword>
<evidence type="ECO:0000256" key="14">
    <source>
        <dbReference type="ARBA" id="ARBA00047929"/>
    </source>
</evidence>
<dbReference type="InterPro" id="IPR010978">
    <property type="entry name" value="tRNA-bd_arm"/>
</dbReference>
<dbReference type="InterPro" id="IPR002314">
    <property type="entry name" value="aa-tRNA-synt_IIb"/>
</dbReference>
<keyword evidence="10" id="KW-0030">Aminoacyl-tRNA synthetase</keyword>
<evidence type="ECO:0000256" key="13">
    <source>
        <dbReference type="ARBA" id="ARBA00039158"/>
    </source>
</evidence>
<evidence type="ECO:0000256" key="1">
    <source>
        <dbReference type="ARBA" id="ARBA00004496"/>
    </source>
</evidence>
<dbReference type="HAMAP" id="MF_00176">
    <property type="entry name" value="Ser_tRNA_synth_type1"/>
    <property type="match status" value="1"/>
</dbReference>
<comment type="similarity">
    <text evidence="3">Belongs to the class-II aminoacyl-tRNA synthetase family. Type-1 seryl-tRNA synthetase subfamily.</text>
</comment>
<dbReference type="InterPro" id="IPR033729">
    <property type="entry name" value="SerRS_core"/>
</dbReference>
<dbReference type="Gene3D" id="1.10.287.40">
    <property type="entry name" value="Serine-tRNA synthetase, tRNA binding domain"/>
    <property type="match status" value="1"/>
</dbReference>
<evidence type="ECO:0000256" key="5">
    <source>
        <dbReference type="ARBA" id="ARBA00022490"/>
    </source>
</evidence>
<evidence type="ECO:0000313" key="19">
    <source>
        <dbReference type="Proteomes" id="UP001530377"/>
    </source>
</evidence>
<keyword evidence="16" id="KW-0175">Coiled coil</keyword>
<evidence type="ECO:0000256" key="12">
    <source>
        <dbReference type="ARBA" id="ARBA00033352"/>
    </source>
</evidence>
<organism evidence="18 19">
    <name type="scientific">Cyclostephanos tholiformis</name>
    <dbReference type="NCBI Taxonomy" id="382380"/>
    <lineage>
        <taxon>Eukaryota</taxon>
        <taxon>Sar</taxon>
        <taxon>Stramenopiles</taxon>
        <taxon>Ochrophyta</taxon>
        <taxon>Bacillariophyta</taxon>
        <taxon>Coscinodiscophyceae</taxon>
        <taxon>Thalassiosirophycidae</taxon>
        <taxon>Stephanodiscales</taxon>
        <taxon>Stephanodiscaceae</taxon>
        <taxon>Cyclostephanos</taxon>
    </lineage>
</organism>
<dbReference type="Proteomes" id="UP001530377">
    <property type="component" value="Unassembled WGS sequence"/>
</dbReference>
<comment type="pathway">
    <text evidence="2">Aminoacyl-tRNA biosynthesis; selenocysteinyl-tRNA(Sec) biosynthesis; L-seryl-tRNA(Sec) from L-serine and tRNA(Sec): step 1/1.</text>
</comment>
<feature type="coiled-coil region" evidence="16">
    <location>
        <begin position="172"/>
        <end position="199"/>
    </location>
</feature>
<evidence type="ECO:0000256" key="4">
    <source>
        <dbReference type="ARBA" id="ARBA00012840"/>
    </source>
</evidence>
<evidence type="ECO:0000256" key="16">
    <source>
        <dbReference type="SAM" id="Coils"/>
    </source>
</evidence>
<dbReference type="InterPro" id="IPR045864">
    <property type="entry name" value="aa-tRNA-synth_II/BPL/LPL"/>
</dbReference>
<evidence type="ECO:0000256" key="9">
    <source>
        <dbReference type="ARBA" id="ARBA00022917"/>
    </source>
</evidence>
<keyword evidence="8" id="KW-0067">ATP-binding</keyword>
<evidence type="ECO:0000259" key="17">
    <source>
        <dbReference type="PROSITE" id="PS50862"/>
    </source>
</evidence>
<evidence type="ECO:0000256" key="7">
    <source>
        <dbReference type="ARBA" id="ARBA00022741"/>
    </source>
</evidence>
<reference evidence="18 19" key="1">
    <citation type="submission" date="2024-10" db="EMBL/GenBank/DDBJ databases">
        <title>Updated reference genomes for cyclostephanoid diatoms.</title>
        <authorList>
            <person name="Roberts W.R."/>
            <person name="Alverson A.J."/>
        </authorList>
    </citation>
    <scope>NUCLEOTIDE SEQUENCE [LARGE SCALE GENOMIC DNA]</scope>
    <source>
        <strain evidence="18 19">AJA228-03</strain>
    </source>
</reference>
<dbReference type="Gene3D" id="3.30.930.10">
    <property type="entry name" value="Bira Bifunctional Protein, Domain 2"/>
    <property type="match status" value="1"/>
</dbReference>
<evidence type="ECO:0000256" key="10">
    <source>
        <dbReference type="ARBA" id="ARBA00023146"/>
    </source>
</evidence>
<proteinExistence type="inferred from homology"/>
<comment type="catalytic activity">
    <reaction evidence="15">
        <text>tRNA(Ser) + L-serine + ATP = L-seryl-tRNA(Ser) + AMP + diphosphate + H(+)</text>
        <dbReference type="Rhea" id="RHEA:12292"/>
        <dbReference type="Rhea" id="RHEA-COMP:9669"/>
        <dbReference type="Rhea" id="RHEA-COMP:9703"/>
        <dbReference type="ChEBI" id="CHEBI:15378"/>
        <dbReference type="ChEBI" id="CHEBI:30616"/>
        <dbReference type="ChEBI" id="CHEBI:33019"/>
        <dbReference type="ChEBI" id="CHEBI:33384"/>
        <dbReference type="ChEBI" id="CHEBI:78442"/>
        <dbReference type="ChEBI" id="CHEBI:78533"/>
        <dbReference type="ChEBI" id="CHEBI:456215"/>
        <dbReference type="EC" id="6.1.1.11"/>
    </reaction>
</comment>
<dbReference type="PRINTS" id="PR00981">
    <property type="entry name" value="TRNASYNTHSER"/>
</dbReference>
<comment type="subcellular location">
    <subcellularLocation>
        <location evidence="1">Cytoplasm</location>
    </subcellularLocation>
</comment>
<evidence type="ECO:0000256" key="2">
    <source>
        <dbReference type="ARBA" id="ARBA00005045"/>
    </source>
</evidence>
<dbReference type="InterPro" id="IPR042103">
    <property type="entry name" value="SerRS_1_N_sf"/>
</dbReference>
<dbReference type="AlphaFoldDB" id="A0ABD3SCN2"/>
<protein>
    <recommendedName>
        <fullName evidence="13">Serine--tRNA ligase</fullName>
        <ecNumber evidence="4">6.1.1.11</ecNumber>
    </recommendedName>
    <alternativeName>
        <fullName evidence="11">Seryl-tRNA synthetase</fullName>
    </alternativeName>
    <alternativeName>
        <fullName evidence="12">Seryl-tRNA(Ser/Sec) synthetase</fullName>
    </alternativeName>
</protein>
<dbReference type="EC" id="6.1.1.11" evidence="4"/>
<evidence type="ECO:0000256" key="3">
    <source>
        <dbReference type="ARBA" id="ARBA00010728"/>
    </source>
</evidence>
<sequence length="562" mass="61427">MPKLNLIPNSAVKCAVMFFTAAAAAPSFSSRGGGIIFVASAFSRPSTSGWMTAAARRRNPYFVLLHSTASADADTADTNAPVLINKRLSRVALPSSLDARSLSDNLDIVLSHLTSRRASGETLDAARSISDLNSGRVSLIQKRDEALKKRNECSGRVGKLMGMSKGEETDEIVRLKEDASRAGEEANSVEIELSEIESKISAMLASLPNLLDDSVPDGASDGDNDMVHQWGDVTALPTELGWTDDFQPLWHDDVATNLGGWNADAAVGMSGARFVSLTGSVARLERAISSYFLDRASEKGYIEVSPPLVVSRSALEGTSQLPKFEEDLFKIVRESHTCNGEDAFLIPTAEVPLTNMHANQILDESDLPLSYCALTPCFRAEAGSYGRDTRGLIRTHQFYKVELVKITTPGSSNDEHHKLTRHAEECLEELKIPYRRMRLCSGDIGFSAQLCYDLEAWLPSTKEYREISSCSNTGDFQARRMALRYRPVEAKLKESEASAKEGKMKKVKKPKPAFCHTINGSGLAVGRTLVAVLENYQTPNGDVVVPDVLRKYMGGLEILKKK</sequence>
<dbReference type="GO" id="GO:0006412">
    <property type="term" value="P:translation"/>
    <property type="evidence" value="ECO:0007669"/>
    <property type="project" value="UniProtKB-KW"/>
</dbReference>
<name>A0ABD3SCN2_9STRA</name>
<keyword evidence="19" id="KW-1185">Reference proteome</keyword>
<dbReference type="InterPro" id="IPR006195">
    <property type="entry name" value="aa-tRNA-synth_II"/>
</dbReference>
<dbReference type="NCBIfam" id="TIGR00414">
    <property type="entry name" value="serS"/>
    <property type="match status" value="1"/>
</dbReference>
<dbReference type="GO" id="GO:0004828">
    <property type="term" value="F:serine-tRNA ligase activity"/>
    <property type="evidence" value="ECO:0007669"/>
    <property type="project" value="UniProtKB-EC"/>
</dbReference>
<keyword evidence="6" id="KW-0436">Ligase</keyword>
<accession>A0ABD3SCN2</accession>
<dbReference type="Pfam" id="PF00587">
    <property type="entry name" value="tRNA-synt_2b"/>
    <property type="match status" value="1"/>
</dbReference>
<evidence type="ECO:0000256" key="15">
    <source>
        <dbReference type="ARBA" id="ARBA00048823"/>
    </source>
</evidence>
<comment type="catalytic activity">
    <reaction evidence="14">
        <text>tRNA(Sec) + L-serine + ATP = L-seryl-tRNA(Sec) + AMP + diphosphate + H(+)</text>
        <dbReference type="Rhea" id="RHEA:42580"/>
        <dbReference type="Rhea" id="RHEA-COMP:9742"/>
        <dbReference type="Rhea" id="RHEA-COMP:10128"/>
        <dbReference type="ChEBI" id="CHEBI:15378"/>
        <dbReference type="ChEBI" id="CHEBI:30616"/>
        <dbReference type="ChEBI" id="CHEBI:33019"/>
        <dbReference type="ChEBI" id="CHEBI:33384"/>
        <dbReference type="ChEBI" id="CHEBI:78442"/>
        <dbReference type="ChEBI" id="CHEBI:78533"/>
        <dbReference type="ChEBI" id="CHEBI:456215"/>
        <dbReference type="EC" id="6.1.1.11"/>
    </reaction>
</comment>
<keyword evidence="9" id="KW-0648">Protein biosynthesis</keyword>
<dbReference type="GO" id="GO:0005524">
    <property type="term" value="F:ATP binding"/>
    <property type="evidence" value="ECO:0007669"/>
    <property type="project" value="UniProtKB-KW"/>
</dbReference>
<gene>
    <name evidence="18" type="ORF">ACHAXA_000665</name>
</gene>
<evidence type="ECO:0000256" key="8">
    <source>
        <dbReference type="ARBA" id="ARBA00022840"/>
    </source>
</evidence>
<evidence type="ECO:0000256" key="11">
    <source>
        <dbReference type="ARBA" id="ARBA00031113"/>
    </source>
</evidence>
<dbReference type="PROSITE" id="PS50862">
    <property type="entry name" value="AA_TRNA_LIGASE_II"/>
    <property type="match status" value="1"/>
</dbReference>
<dbReference type="Pfam" id="PF02403">
    <property type="entry name" value="Seryl_tRNA_N"/>
    <property type="match status" value="1"/>
</dbReference>
<dbReference type="PANTHER" id="PTHR43697:SF1">
    <property type="entry name" value="SERINE--TRNA LIGASE"/>
    <property type="match status" value="1"/>
</dbReference>
<dbReference type="GO" id="GO:0005737">
    <property type="term" value="C:cytoplasm"/>
    <property type="evidence" value="ECO:0007669"/>
    <property type="project" value="UniProtKB-SubCell"/>
</dbReference>
<dbReference type="PANTHER" id="PTHR43697">
    <property type="entry name" value="SERYL-TRNA SYNTHETASE"/>
    <property type="match status" value="1"/>
</dbReference>
<keyword evidence="5" id="KW-0963">Cytoplasm</keyword>
<dbReference type="InterPro" id="IPR015866">
    <property type="entry name" value="Ser-tRNA-synth_1_N"/>
</dbReference>
<evidence type="ECO:0000313" key="18">
    <source>
        <dbReference type="EMBL" id="KAL3822225.1"/>
    </source>
</evidence>
<dbReference type="CDD" id="cd00770">
    <property type="entry name" value="SerRS_core"/>
    <property type="match status" value="1"/>
</dbReference>
<dbReference type="EMBL" id="JALLPB020000071">
    <property type="protein sequence ID" value="KAL3822225.1"/>
    <property type="molecule type" value="Genomic_DNA"/>
</dbReference>
<evidence type="ECO:0000256" key="6">
    <source>
        <dbReference type="ARBA" id="ARBA00022598"/>
    </source>
</evidence>
<feature type="domain" description="Aminoacyl-transfer RNA synthetases class-II family profile" evidence="17">
    <location>
        <begin position="283"/>
        <end position="546"/>
    </location>
</feature>
<dbReference type="SUPFAM" id="SSF46589">
    <property type="entry name" value="tRNA-binding arm"/>
    <property type="match status" value="1"/>
</dbReference>
<dbReference type="SUPFAM" id="SSF55681">
    <property type="entry name" value="Class II aaRS and biotin synthetases"/>
    <property type="match status" value="1"/>
</dbReference>
<comment type="caution">
    <text evidence="18">The sequence shown here is derived from an EMBL/GenBank/DDBJ whole genome shotgun (WGS) entry which is preliminary data.</text>
</comment>